<dbReference type="InterPro" id="IPR030217">
    <property type="entry name" value="NXF_fam"/>
</dbReference>
<dbReference type="InterPro" id="IPR057125">
    <property type="entry name" value="NXF1/2/3/5-like_LRR"/>
</dbReference>
<dbReference type="PANTHER" id="PTHR10662:SF22">
    <property type="entry name" value="NUCLEAR RNA EXPORT FACTOR 1"/>
    <property type="match status" value="1"/>
</dbReference>
<dbReference type="PROSITE" id="PS50177">
    <property type="entry name" value="NTF2_DOMAIN"/>
    <property type="match status" value="1"/>
</dbReference>
<comment type="similarity">
    <text evidence="2">Belongs to the NXF family.</text>
</comment>
<dbReference type="EMBL" id="JARGEI010000014">
    <property type="protein sequence ID" value="KAJ8720375.1"/>
    <property type="molecule type" value="Genomic_DNA"/>
</dbReference>
<dbReference type="InterPro" id="IPR032710">
    <property type="entry name" value="NTF2-like_dom_sf"/>
</dbReference>
<accession>A0AAD8DSU1</accession>
<evidence type="ECO:0000256" key="6">
    <source>
        <dbReference type="SAM" id="MobiDB-lite"/>
    </source>
</evidence>
<dbReference type="SUPFAM" id="SSF52058">
    <property type="entry name" value="L domain-like"/>
    <property type="match status" value="1"/>
</dbReference>
<feature type="compositionally biased region" description="Low complexity" evidence="6">
    <location>
        <begin position="104"/>
        <end position="118"/>
    </location>
</feature>
<dbReference type="InterPro" id="IPR032675">
    <property type="entry name" value="LRR_dom_sf"/>
</dbReference>
<feature type="compositionally biased region" description="Low complexity" evidence="6">
    <location>
        <begin position="67"/>
        <end position="91"/>
    </location>
</feature>
<evidence type="ECO:0000256" key="4">
    <source>
        <dbReference type="ARBA" id="ARBA00022816"/>
    </source>
</evidence>
<feature type="compositionally biased region" description="Low complexity" evidence="6">
    <location>
        <begin position="238"/>
        <end position="247"/>
    </location>
</feature>
<dbReference type="Gene3D" id="3.10.450.50">
    <property type="match status" value="1"/>
</dbReference>
<comment type="subcellular location">
    <subcellularLocation>
        <location evidence="1">Nucleus</location>
    </subcellularLocation>
</comment>
<feature type="compositionally biased region" description="Polar residues" evidence="6">
    <location>
        <begin position="313"/>
        <end position="332"/>
    </location>
</feature>
<feature type="compositionally biased region" description="Basic residues" evidence="6">
    <location>
        <begin position="92"/>
        <end position="103"/>
    </location>
</feature>
<proteinExistence type="inferred from homology"/>
<evidence type="ECO:0000259" key="7">
    <source>
        <dbReference type="PROSITE" id="PS50177"/>
    </source>
</evidence>
<evidence type="ECO:0000256" key="3">
    <source>
        <dbReference type="ARBA" id="ARBA00022448"/>
    </source>
</evidence>
<keyword evidence="4" id="KW-0509">mRNA transport</keyword>
<feature type="region of interest" description="Disordered" evidence="6">
    <location>
        <begin position="197"/>
        <end position="351"/>
    </location>
</feature>
<dbReference type="SUPFAM" id="SSF54427">
    <property type="entry name" value="NTF2-like"/>
    <property type="match status" value="1"/>
</dbReference>
<dbReference type="GO" id="GO:0016973">
    <property type="term" value="P:poly(A)+ mRNA export from nucleus"/>
    <property type="evidence" value="ECO:0007669"/>
    <property type="project" value="TreeGrafter"/>
</dbReference>
<feature type="region of interest" description="Disordered" evidence="6">
    <location>
        <begin position="62"/>
        <end position="151"/>
    </location>
</feature>
<dbReference type="Proteomes" id="UP001231518">
    <property type="component" value="Chromosome 3"/>
</dbReference>
<dbReference type="InterPro" id="IPR002075">
    <property type="entry name" value="NTF2_dom"/>
</dbReference>
<protein>
    <recommendedName>
        <fullName evidence="7">NTF2 domain-containing protein</fullName>
    </recommendedName>
</protein>
<organism evidence="8 9">
    <name type="scientific">Mythimna separata</name>
    <name type="common">Oriental armyworm</name>
    <name type="synonym">Pseudaletia separata</name>
    <dbReference type="NCBI Taxonomy" id="271217"/>
    <lineage>
        <taxon>Eukaryota</taxon>
        <taxon>Metazoa</taxon>
        <taxon>Ecdysozoa</taxon>
        <taxon>Arthropoda</taxon>
        <taxon>Hexapoda</taxon>
        <taxon>Insecta</taxon>
        <taxon>Pterygota</taxon>
        <taxon>Neoptera</taxon>
        <taxon>Endopterygota</taxon>
        <taxon>Lepidoptera</taxon>
        <taxon>Glossata</taxon>
        <taxon>Ditrysia</taxon>
        <taxon>Noctuoidea</taxon>
        <taxon>Noctuidae</taxon>
        <taxon>Noctuinae</taxon>
        <taxon>Hadenini</taxon>
        <taxon>Mythimna</taxon>
    </lineage>
</organism>
<feature type="region of interest" description="Disordered" evidence="6">
    <location>
        <begin position="1"/>
        <end position="21"/>
    </location>
</feature>
<dbReference type="Pfam" id="PF24048">
    <property type="entry name" value="LRR_NXF1-5"/>
    <property type="match status" value="1"/>
</dbReference>
<dbReference type="GO" id="GO:0005634">
    <property type="term" value="C:nucleus"/>
    <property type="evidence" value="ECO:0007669"/>
    <property type="project" value="UniProtKB-SubCell"/>
</dbReference>
<sequence>MPQPKKCMSKNKKFINPQWTGKPPDRALKILTIPKSSNINVQAPKPTLINLVDGNSPHIPSISTAVPGTNPVTNPSSSSTGNAVKTSSVKLMSKKKMGKKFKASKAAAQQRALAAKTSNQGAAQTSNQGAAETSTPQASNPGSSEVKPIQTGPNVFILPENYKMPEQTRPFTNQQKKKWLKFQRKIEIRKQIKAAKLLAKSGGKPPEESVQETGKKPEATPCPETSKDGPPSVVRQTSESSSSMSDENSQRPAVPVFQKTNITLNTKKPIQQDTSKQQAVNEPGTSATVPQESSQIAEVPQPPTSSKPLPGSTIPTLKNRQVVKSTPRSNAGSFFKKVAPPKPQPTPRAPAHMMGDLFVPTTYKYAKGIPRSFLLQQEKLLQASGAPITADSPIWPSNPMMNTAYPDAIILGQQAAAANTNTATSPILVQTDNPIDVQQPYSPSDVYNMEQSSAEQAEAEAESSEQNQAGQKRLSAFQRLGPVSQPKKPKITINLNLTKDQPVREVVNETDDDPERYTPVHLRKDMLESTDETVVRYLPAWPWRKNVAVRRSATARTSRSVMILEQEKMEEAYEKENIFIQISVKGYPSTWTKERVLDAVLDNVKGYSLIPCFTEFTQHECKFLVLRSRSALIVLHKTGFYIHKDGVELTITISLPILQDKIDFIPRIVLRKRIIMCFMDRKVNLSAFTLQEDLSHFIYFPLNRVTNQRDCIHLQTSIDWNRLVDLDLSHNRLTTLAGFDLINVTPNLKHLNLSHNCLEKITVLLNDRLLPLKTIWLEGNPLCHDYTDPDRYVKVIRMMFPAVVEIDGVPIHQKGNLPPHKQNYCPEDAQEVTEKFLEIFFPLLDSGAEHRSLLQGMYEDDAMLTITYCYKLRYCPIYRNFRNLFLYARFLDEGEIDTVVGAMAITKLIHRWPQTEHDPFTFTVDTLLHTETTTILRVSGILKLTAESLAEDEHLLSFTRTVVLYSEDGVEYKIQNEMVYWSEPSASAARAAFRVNTKSSSSTEMVMFYPASLMMSFAYRRPRPRTVTLGGYPNM</sequence>
<name>A0AAD8DSU1_MYTSE</name>
<dbReference type="Pfam" id="PF22602">
    <property type="entry name" value="NXF_NTF2"/>
    <property type="match status" value="1"/>
</dbReference>
<evidence type="ECO:0000256" key="1">
    <source>
        <dbReference type="ARBA" id="ARBA00004123"/>
    </source>
</evidence>
<evidence type="ECO:0000313" key="9">
    <source>
        <dbReference type="Proteomes" id="UP001231518"/>
    </source>
</evidence>
<dbReference type="PROSITE" id="PS51450">
    <property type="entry name" value="LRR"/>
    <property type="match status" value="2"/>
</dbReference>
<keyword evidence="3" id="KW-0813">Transport</keyword>
<dbReference type="InterPro" id="IPR018222">
    <property type="entry name" value="Nuclear_transport_factor_2_euk"/>
</dbReference>
<feature type="region of interest" description="Disordered" evidence="6">
    <location>
        <begin position="430"/>
        <end position="471"/>
    </location>
</feature>
<feature type="compositionally biased region" description="Polar residues" evidence="6">
    <location>
        <begin position="119"/>
        <end position="143"/>
    </location>
</feature>
<keyword evidence="5" id="KW-0539">Nucleus</keyword>
<evidence type="ECO:0000256" key="5">
    <source>
        <dbReference type="ARBA" id="ARBA00023242"/>
    </source>
</evidence>
<evidence type="ECO:0000313" key="8">
    <source>
        <dbReference type="EMBL" id="KAJ8720375.1"/>
    </source>
</evidence>
<keyword evidence="9" id="KW-1185">Reference proteome</keyword>
<dbReference type="Gene3D" id="3.80.10.10">
    <property type="entry name" value="Ribonuclease Inhibitor"/>
    <property type="match status" value="1"/>
</dbReference>
<dbReference type="PANTHER" id="PTHR10662">
    <property type="entry name" value="NUCLEAR RNA EXPORT FACTOR"/>
    <property type="match status" value="1"/>
</dbReference>
<feature type="compositionally biased region" description="Polar residues" evidence="6">
    <location>
        <begin position="258"/>
        <end position="296"/>
    </location>
</feature>
<dbReference type="GO" id="GO:0003723">
    <property type="term" value="F:RNA binding"/>
    <property type="evidence" value="ECO:0007669"/>
    <property type="project" value="TreeGrafter"/>
</dbReference>
<comment type="caution">
    <text evidence="8">The sequence shown here is derived from an EMBL/GenBank/DDBJ whole genome shotgun (WGS) entry which is preliminary data.</text>
</comment>
<reference evidence="8" key="1">
    <citation type="submission" date="2023-03" db="EMBL/GenBank/DDBJ databases">
        <title>Chromosome-level genomes of two armyworms, Mythimna separata and Mythimna loreyi, provide insights into the biosynthesis and reception of sex pheromones.</title>
        <authorList>
            <person name="Zhao H."/>
        </authorList>
    </citation>
    <scope>NUCLEOTIDE SEQUENCE</scope>
    <source>
        <strain evidence="8">BeijingLab</strain>
        <tissue evidence="8">Pupa</tissue>
    </source>
</reference>
<feature type="domain" description="NTF2" evidence="7">
    <location>
        <begin position="832"/>
        <end position="981"/>
    </location>
</feature>
<dbReference type="InterPro" id="IPR001611">
    <property type="entry name" value="Leu-rich_rpt"/>
</dbReference>
<evidence type="ECO:0000256" key="2">
    <source>
        <dbReference type="ARBA" id="ARBA00009285"/>
    </source>
</evidence>
<gene>
    <name evidence="8" type="ORF">PYW07_012418</name>
</gene>
<dbReference type="AlphaFoldDB" id="A0AAD8DSU1"/>